<gene>
    <name evidence="1" type="ORF">HNAJ_LOCUS5351</name>
</gene>
<dbReference type="EMBL" id="UZAE01004474">
    <property type="protein sequence ID" value="VDO01211.1"/>
    <property type="molecule type" value="Genomic_DNA"/>
</dbReference>
<proteinExistence type="predicted"/>
<dbReference type="Proteomes" id="UP000278807">
    <property type="component" value="Unassembled WGS sequence"/>
</dbReference>
<evidence type="ECO:0000313" key="1">
    <source>
        <dbReference type="EMBL" id="VDO01211.1"/>
    </source>
</evidence>
<evidence type="ECO:0000313" key="3">
    <source>
        <dbReference type="WBParaSite" id="HNAJ_0000535401-mRNA-1"/>
    </source>
</evidence>
<dbReference type="OrthoDB" id="10310314at2759"/>
<protein>
    <submittedName>
        <fullName evidence="1 3">Uncharacterized protein</fullName>
    </submittedName>
</protein>
<organism evidence="3">
    <name type="scientific">Rodentolepis nana</name>
    <name type="common">Dwarf tapeworm</name>
    <name type="synonym">Hymenolepis nana</name>
    <dbReference type="NCBI Taxonomy" id="102285"/>
    <lineage>
        <taxon>Eukaryota</taxon>
        <taxon>Metazoa</taxon>
        <taxon>Spiralia</taxon>
        <taxon>Lophotrochozoa</taxon>
        <taxon>Platyhelminthes</taxon>
        <taxon>Cestoda</taxon>
        <taxon>Eucestoda</taxon>
        <taxon>Cyclophyllidea</taxon>
        <taxon>Hymenolepididae</taxon>
        <taxon>Rodentolepis</taxon>
    </lineage>
</organism>
<reference evidence="1 2" key="2">
    <citation type="submission" date="2018-11" db="EMBL/GenBank/DDBJ databases">
        <authorList>
            <consortium name="Pathogen Informatics"/>
        </authorList>
    </citation>
    <scope>NUCLEOTIDE SEQUENCE [LARGE SCALE GENOMIC DNA]</scope>
</reference>
<accession>A0A0R3TE65</accession>
<name>A0A0R3TE65_RODNA</name>
<keyword evidence="2" id="KW-1185">Reference proteome</keyword>
<reference evidence="3" key="1">
    <citation type="submission" date="2017-02" db="UniProtKB">
        <authorList>
            <consortium name="WormBaseParasite"/>
        </authorList>
    </citation>
    <scope>IDENTIFICATION</scope>
</reference>
<sequence>MVADGKCFSQLKWIDRKFYKIQFPNGFDGDLIIKKEVWEYFSERMLNIRQIRSRLENLKCPNSSSTFEKILKNQVVDGKILVDDFMFINFDSQVILEQHITEDSWKGYTVKSFITPLPTYMPTAVVKDRGLLPHNSCIIYFIRSIRNFKKHVEELVSNMKPNQVLIFALVKTLQCEQERMNSTDYMCDFVGHIAPLLDNLDVNWCLWYVESEKDRYVNLSGMYEWACSEVLMSMNASKENTPALKSPLNCNLEVNGY</sequence>
<dbReference type="WBParaSite" id="HNAJ_0000535401-mRNA-1">
    <property type="protein sequence ID" value="HNAJ_0000535401-mRNA-1"/>
    <property type="gene ID" value="HNAJ_0000535401"/>
</dbReference>
<dbReference type="AlphaFoldDB" id="A0A0R3TE65"/>
<evidence type="ECO:0000313" key="2">
    <source>
        <dbReference type="Proteomes" id="UP000278807"/>
    </source>
</evidence>